<dbReference type="KEGG" id="mgy:MGMSRv2__2472"/>
<gene>
    <name evidence="2" type="ordered locus">MGMSRv2__2472</name>
</gene>
<evidence type="ECO:0000256" key="1">
    <source>
        <dbReference type="SAM" id="MobiDB-lite"/>
    </source>
</evidence>
<sequence length="149" mass="16588">MMTRHPWFRFVLPASLALNAFLVGMAVTLWLRPALPPPPPRPDAIIAEMAAMLPAADADILRASFAARAPRLGDRPHNRAETFERIRNALRAESFDAQALATIFAEGRQNRDRIDDSIETALIDAAGKMSTEGRRKLADWRPPFPPPPR</sequence>
<dbReference type="Pfam" id="PF13801">
    <property type="entry name" value="Metal_resist"/>
    <property type="match status" value="1"/>
</dbReference>
<dbReference type="InterPro" id="IPR025961">
    <property type="entry name" value="Metal_resist"/>
</dbReference>
<dbReference type="EMBL" id="HG794546">
    <property type="protein sequence ID" value="CDK99687.1"/>
    <property type="molecule type" value="Genomic_DNA"/>
</dbReference>
<dbReference type="Proteomes" id="UP000018922">
    <property type="component" value="Chromosome I"/>
</dbReference>
<evidence type="ECO:0000313" key="2">
    <source>
        <dbReference type="EMBL" id="CDK99687.1"/>
    </source>
</evidence>
<reference evidence="2 3" key="1">
    <citation type="journal article" date="2014" name="Genome Announc.">
        <title>Complete genome sequence of Magnetospirillum gryphiswaldense MSR-1.</title>
        <authorList>
            <person name="Wang X."/>
            <person name="Wang Q."/>
            <person name="Zhang W."/>
            <person name="Wang Y."/>
            <person name="Li L."/>
            <person name="Wen T."/>
            <person name="Zhang T."/>
            <person name="Zhang Y."/>
            <person name="Xu J."/>
            <person name="Hu J."/>
            <person name="Li S."/>
            <person name="Liu L."/>
            <person name="Liu J."/>
            <person name="Jiang W."/>
            <person name="Tian J."/>
            <person name="Li Y."/>
            <person name="Schuler D."/>
            <person name="Wang L."/>
            <person name="Li J."/>
        </authorList>
    </citation>
    <scope>NUCLEOTIDE SEQUENCE [LARGE SCALE GENOMIC DNA]</scope>
    <source>
        <strain evidence="3">DSM 6361 / JCM 21280 / NBRC 15271 / MSR-1</strain>
    </source>
</reference>
<organism evidence="2 3">
    <name type="scientific">Magnetospirillum gryphiswaldense (strain DSM 6361 / JCM 21280 / NBRC 15271 / MSR-1)</name>
    <dbReference type="NCBI Taxonomy" id="431944"/>
    <lineage>
        <taxon>Bacteria</taxon>
        <taxon>Pseudomonadati</taxon>
        <taxon>Pseudomonadota</taxon>
        <taxon>Alphaproteobacteria</taxon>
        <taxon>Rhodospirillales</taxon>
        <taxon>Rhodospirillaceae</taxon>
        <taxon>Magnetospirillum</taxon>
    </lineage>
</organism>
<protein>
    <recommendedName>
        <fullName evidence="4">Periplasmic heavy metal sensor</fullName>
    </recommendedName>
</protein>
<accession>V6F2R0</accession>
<evidence type="ECO:0000313" key="3">
    <source>
        <dbReference type="Proteomes" id="UP000018922"/>
    </source>
</evidence>
<dbReference type="eggNOG" id="COG5612">
    <property type="taxonomic scope" value="Bacteria"/>
</dbReference>
<dbReference type="HOGENOM" id="CLU_136615_0_0_5"/>
<keyword evidence="3" id="KW-1185">Reference proteome</keyword>
<name>V6F2R0_MAGGM</name>
<dbReference type="AlphaFoldDB" id="V6F2R0"/>
<proteinExistence type="predicted"/>
<feature type="region of interest" description="Disordered" evidence="1">
    <location>
        <begin position="129"/>
        <end position="149"/>
    </location>
</feature>
<dbReference type="STRING" id="1430440.MGMSRv2__2472"/>
<evidence type="ECO:0008006" key="4">
    <source>
        <dbReference type="Google" id="ProtNLM"/>
    </source>
</evidence>